<protein>
    <recommendedName>
        <fullName evidence="2">Alpha-carbonic anhydrase domain-containing protein</fullName>
    </recommendedName>
</protein>
<dbReference type="GO" id="GO:0008270">
    <property type="term" value="F:zinc ion binding"/>
    <property type="evidence" value="ECO:0007669"/>
    <property type="project" value="InterPro"/>
</dbReference>
<dbReference type="GO" id="GO:0004089">
    <property type="term" value="F:carbonate dehydratase activity"/>
    <property type="evidence" value="ECO:0007669"/>
    <property type="project" value="InterPro"/>
</dbReference>
<dbReference type="InterPro" id="IPR001148">
    <property type="entry name" value="CA_dom"/>
</dbReference>
<dbReference type="STRING" id="357750.A0A2S6CDW6"/>
<dbReference type="PROSITE" id="PS51144">
    <property type="entry name" value="ALPHA_CA_2"/>
    <property type="match status" value="1"/>
</dbReference>
<dbReference type="Proteomes" id="UP000237631">
    <property type="component" value="Unassembled WGS sequence"/>
</dbReference>
<evidence type="ECO:0000313" key="3">
    <source>
        <dbReference type="EMBL" id="PPJ57939.1"/>
    </source>
</evidence>
<dbReference type="CDD" id="cd03124">
    <property type="entry name" value="alpha_CA_prokaryotic_like"/>
    <property type="match status" value="1"/>
</dbReference>
<dbReference type="EMBL" id="PNEN01000484">
    <property type="protein sequence ID" value="PPJ57939.1"/>
    <property type="molecule type" value="Genomic_DNA"/>
</dbReference>
<dbReference type="InterPro" id="IPR041891">
    <property type="entry name" value="Alpha_CA_prokaryot-like"/>
</dbReference>
<comment type="caution">
    <text evidence="3">The sequence shown here is derived from an EMBL/GenBank/DDBJ whole genome shotgun (WGS) entry which is preliminary data.</text>
</comment>
<evidence type="ECO:0000256" key="1">
    <source>
        <dbReference type="SAM" id="SignalP"/>
    </source>
</evidence>
<keyword evidence="1" id="KW-0732">Signal</keyword>
<organism evidence="3 4">
    <name type="scientific">Cercospora berteroae</name>
    <dbReference type="NCBI Taxonomy" id="357750"/>
    <lineage>
        <taxon>Eukaryota</taxon>
        <taxon>Fungi</taxon>
        <taxon>Dikarya</taxon>
        <taxon>Ascomycota</taxon>
        <taxon>Pezizomycotina</taxon>
        <taxon>Dothideomycetes</taxon>
        <taxon>Dothideomycetidae</taxon>
        <taxon>Mycosphaerellales</taxon>
        <taxon>Mycosphaerellaceae</taxon>
        <taxon>Cercospora</taxon>
    </lineage>
</organism>
<gene>
    <name evidence="3" type="ORF">CBER1_09714</name>
</gene>
<dbReference type="SMART" id="SM01057">
    <property type="entry name" value="Carb_anhydrase"/>
    <property type="match status" value="1"/>
</dbReference>
<proteinExistence type="predicted"/>
<evidence type="ECO:0000313" key="4">
    <source>
        <dbReference type="Proteomes" id="UP000237631"/>
    </source>
</evidence>
<name>A0A2S6CDW6_9PEZI</name>
<accession>A0A2S6CDW6</accession>
<dbReference type="OrthoDB" id="429145at2759"/>
<feature type="domain" description="Alpha-carbonic anhydrase" evidence="2">
    <location>
        <begin position="38"/>
        <end position="301"/>
    </location>
</feature>
<dbReference type="PANTHER" id="PTHR18952">
    <property type="entry name" value="CARBONIC ANHYDRASE"/>
    <property type="match status" value="1"/>
</dbReference>
<dbReference type="SUPFAM" id="SSF51069">
    <property type="entry name" value="Carbonic anhydrase"/>
    <property type="match status" value="1"/>
</dbReference>
<sequence>MSFTRSLSLLALAATLANACPKLQKRQGVNATLPEDPRFWAYEASYDWGRLDPGTPPLHSNSPVPPPLTLLPPEWVLCQAGTQQSPIPLRLDQGLSRAHIPTFSYPSSVTGNFSNWGYGPSYTLSLGPNNNDDYTTLPSLTFPEESNDFSTNETVYLASWHIHAPADHTVQGDRSKAELHLVHADAEGHERAVFAIRIDPGNAESAFFRQLPKGMVGFNETDVGEREVEMDLNLALDEVLRFAEFWTYKGSLTSPPCTEGLRWFVARNVLFVSDEQMQDILRASTFSARTEQEVWRHDINI</sequence>
<dbReference type="AlphaFoldDB" id="A0A2S6CDW6"/>
<dbReference type="Pfam" id="PF00194">
    <property type="entry name" value="Carb_anhydrase"/>
    <property type="match status" value="1"/>
</dbReference>
<evidence type="ECO:0000259" key="2">
    <source>
        <dbReference type="PROSITE" id="PS51144"/>
    </source>
</evidence>
<dbReference type="Gene3D" id="3.10.200.10">
    <property type="entry name" value="Alpha carbonic anhydrase"/>
    <property type="match status" value="1"/>
</dbReference>
<feature type="signal peptide" evidence="1">
    <location>
        <begin position="1"/>
        <end position="19"/>
    </location>
</feature>
<dbReference type="PANTHER" id="PTHR18952:SF274">
    <property type="entry name" value="ALPHA-CARBONIC ANHYDRASE DOMAIN-CONTAINING PROTEIN"/>
    <property type="match status" value="1"/>
</dbReference>
<dbReference type="InterPro" id="IPR023561">
    <property type="entry name" value="Carbonic_anhydrase_a-class"/>
</dbReference>
<reference evidence="4" key="1">
    <citation type="journal article" date="2017" name="bioRxiv">
        <title>Conservation of a gene cluster reveals novel cercosporin biosynthetic mechanisms and extends production to the genus Colletotrichum.</title>
        <authorList>
            <person name="de Jonge R."/>
            <person name="Ebert M.K."/>
            <person name="Huitt-Roehl C.R."/>
            <person name="Pal P."/>
            <person name="Suttle J.C."/>
            <person name="Spanner R.E."/>
            <person name="Neubauer J.D."/>
            <person name="Jurick W.M.II."/>
            <person name="Stott K.A."/>
            <person name="Secor G.A."/>
            <person name="Thomma B.P.H.J."/>
            <person name="Van de Peer Y."/>
            <person name="Townsend C.A."/>
            <person name="Bolton M.D."/>
        </authorList>
    </citation>
    <scope>NUCLEOTIDE SEQUENCE [LARGE SCALE GENOMIC DNA]</scope>
    <source>
        <strain evidence="4">CBS538.71</strain>
    </source>
</reference>
<dbReference type="InterPro" id="IPR036398">
    <property type="entry name" value="CA_dom_sf"/>
</dbReference>
<keyword evidence="4" id="KW-1185">Reference proteome</keyword>
<feature type="chain" id="PRO_5015412443" description="Alpha-carbonic anhydrase domain-containing protein" evidence="1">
    <location>
        <begin position="20"/>
        <end position="301"/>
    </location>
</feature>